<dbReference type="PANTHER" id="PTHR43182:SF1">
    <property type="entry name" value="COBALT-PRECORRIN-7 C(5)-METHYLTRANSFERASE"/>
    <property type="match status" value="1"/>
</dbReference>
<proteinExistence type="predicted"/>
<keyword evidence="5" id="KW-0949">S-adenosyl-L-methionine</keyword>
<keyword evidence="2" id="KW-0169">Cobalamin biosynthesis</keyword>
<dbReference type="Gene3D" id="3.40.50.150">
    <property type="entry name" value="Vaccinia Virus protein VP39"/>
    <property type="match status" value="1"/>
</dbReference>
<dbReference type="PIRSF" id="PIRSF036428">
    <property type="entry name" value="CobL"/>
    <property type="match status" value="1"/>
</dbReference>
<gene>
    <name evidence="6" type="ORF">CR164_01610</name>
</gene>
<dbReference type="InterPro" id="IPR050714">
    <property type="entry name" value="Cobalamin_biosynth_MTase"/>
</dbReference>
<dbReference type="GO" id="GO:0009236">
    <property type="term" value="P:cobalamin biosynthetic process"/>
    <property type="evidence" value="ECO:0007669"/>
    <property type="project" value="UniProtKB-UniPathway"/>
</dbReference>
<accession>A0A317T9X3</accession>
<keyword evidence="3 6" id="KW-0489">Methyltransferase</keyword>
<evidence type="ECO:0000256" key="5">
    <source>
        <dbReference type="ARBA" id="ARBA00022691"/>
    </source>
</evidence>
<dbReference type="InterPro" id="IPR035996">
    <property type="entry name" value="4pyrrol_Methylase_sf"/>
</dbReference>
<reference evidence="7" key="1">
    <citation type="submission" date="2017-10" db="EMBL/GenBank/DDBJ databases">
        <authorList>
            <person name="Gaisin V.A."/>
            <person name="Rysina M.S."/>
            <person name="Grouzdev D.S."/>
        </authorList>
    </citation>
    <scope>NUCLEOTIDE SEQUENCE [LARGE SCALE GENOMIC DNA]</scope>
    <source>
        <strain evidence="7">V1</strain>
    </source>
</reference>
<organism evidence="6 7">
    <name type="scientific">Prosthecochloris marina</name>
    <dbReference type="NCBI Taxonomy" id="2017681"/>
    <lineage>
        <taxon>Bacteria</taxon>
        <taxon>Pseudomonadati</taxon>
        <taxon>Chlorobiota</taxon>
        <taxon>Chlorobiia</taxon>
        <taxon>Chlorobiales</taxon>
        <taxon>Chlorobiaceae</taxon>
        <taxon>Prosthecochloris</taxon>
    </lineage>
</organism>
<evidence type="ECO:0000313" key="6">
    <source>
        <dbReference type="EMBL" id="PWW83278.1"/>
    </source>
</evidence>
<dbReference type="NCBIfam" id="TIGR02469">
    <property type="entry name" value="CbiT"/>
    <property type="match status" value="1"/>
</dbReference>
<protein>
    <submittedName>
        <fullName evidence="6">Bifunctional cobalt-precorrin-7 (C(5))-methyltransferase/cobalt-precorrin-6B (C(15))-methyltransferase</fullName>
    </submittedName>
</protein>
<comment type="pathway">
    <text evidence="1">Cofactor biosynthesis; adenosylcobalamin biosynthesis.</text>
</comment>
<keyword evidence="7" id="KW-1185">Reference proteome</keyword>
<evidence type="ECO:0000256" key="1">
    <source>
        <dbReference type="ARBA" id="ARBA00004953"/>
    </source>
</evidence>
<dbReference type="NCBIfam" id="TIGR02467">
    <property type="entry name" value="CbiE"/>
    <property type="match status" value="1"/>
</dbReference>
<dbReference type="SUPFAM" id="SSF53335">
    <property type="entry name" value="S-adenosyl-L-methionine-dependent methyltransferases"/>
    <property type="match status" value="1"/>
</dbReference>
<comment type="caution">
    <text evidence="6">The sequence shown here is derived from an EMBL/GenBank/DDBJ whole genome shotgun (WGS) entry which is preliminary data.</text>
</comment>
<evidence type="ECO:0000256" key="2">
    <source>
        <dbReference type="ARBA" id="ARBA00022573"/>
    </source>
</evidence>
<dbReference type="CDD" id="cd11644">
    <property type="entry name" value="Precorrin-6Y-MT"/>
    <property type="match status" value="1"/>
</dbReference>
<dbReference type="InterPro" id="IPR029063">
    <property type="entry name" value="SAM-dependent_MTases_sf"/>
</dbReference>
<dbReference type="SUPFAM" id="SSF53790">
    <property type="entry name" value="Tetrapyrrole methylase"/>
    <property type="match status" value="1"/>
</dbReference>
<dbReference type="Proteomes" id="UP000246278">
    <property type="component" value="Unassembled WGS sequence"/>
</dbReference>
<dbReference type="GO" id="GO:0008276">
    <property type="term" value="F:protein methyltransferase activity"/>
    <property type="evidence" value="ECO:0007669"/>
    <property type="project" value="InterPro"/>
</dbReference>
<dbReference type="EMBL" id="PDNZ01000001">
    <property type="protein sequence ID" value="PWW83278.1"/>
    <property type="molecule type" value="Genomic_DNA"/>
</dbReference>
<evidence type="ECO:0000256" key="4">
    <source>
        <dbReference type="ARBA" id="ARBA00022679"/>
    </source>
</evidence>
<dbReference type="OrthoDB" id="9780707at2"/>
<dbReference type="InterPro" id="IPR014008">
    <property type="entry name" value="Cbl_synth_MTase_CbiT"/>
</dbReference>
<dbReference type="PANTHER" id="PTHR43182">
    <property type="entry name" value="COBALT-PRECORRIN-6B C(15)-METHYLTRANSFERASE (DECARBOXYLATING)"/>
    <property type="match status" value="1"/>
</dbReference>
<evidence type="ECO:0000256" key="3">
    <source>
        <dbReference type="ARBA" id="ARBA00022603"/>
    </source>
</evidence>
<dbReference type="UniPathway" id="UPA00148"/>
<dbReference type="RefSeq" id="WP_110022158.1">
    <property type="nucleotide sequence ID" value="NZ_PDNZ01000001.1"/>
</dbReference>
<dbReference type="GO" id="GO:0032259">
    <property type="term" value="P:methylation"/>
    <property type="evidence" value="ECO:0007669"/>
    <property type="project" value="UniProtKB-KW"/>
</dbReference>
<name>A0A317T9X3_9CHLB</name>
<keyword evidence="4 6" id="KW-0808">Transferase</keyword>
<sequence length="403" mass="44777">MSDRITVVGLTDNPEPELTEDARLAVSQHRVFAGGERHRGIVASILPHDSDWITIKPPIGKVLVAFKEEPGPILAFTSGDPLFYGFGATLQKAFPDAVYTYYPSFHSLQLLAHRCRMPYQSMRYASLTGRGWQELDCALIEGAQLIGVLTDWRKTPAVVAKRMLEFGFSEYTMIVGEALGGAEERVCEYGLEDAVRLSFHELNCIILSAFQPHVKLFGIPDSTFEGLRGRPNMITKMPVRLATLSRLGLVNARNFWDIGFCTGSVSVEARLLFPEIDITAFEKRSECSVLLEHNSKKCSAPGIRQVMGDFFLQEHSAYTGDQETVDAVFIGGHGGRLEEMFACIDPLLSIGGRVVINAVQSESLEQFHQQAGQYNYRIFEDMKIAVDEFNVITVAAAEKTRKA</sequence>
<dbReference type="AlphaFoldDB" id="A0A317T9X3"/>
<dbReference type="InterPro" id="IPR006365">
    <property type="entry name" value="Cbl_synth_CobL"/>
</dbReference>
<evidence type="ECO:0000313" key="7">
    <source>
        <dbReference type="Proteomes" id="UP000246278"/>
    </source>
</evidence>
<dbReference type="InterPro" id="IPR012818">
    <property type="entry name" value="CbiE"/>
</dbReference>